<dbReference type="AlphaFoldDB" id="A0A841E281"/>
<protein>
    <submittedName>
        <fullName evidence="1">Uncharacterized protein</fullName>
    </submittedName>
</protein>
<name>A0A841E281_9ACTN</name>
<organism evidence="1 2">
    <name type="scientific">Streptomonospora salina</name>
    <dbReference type="NCBI Taxonomy" id="104205"/>
    <lineage>
        <taxon>Bacteria</taxon>
        <taxon>Bacillati</taxon>
        <taxon>Actinomycetota</taxon>
        <taxon>Actinomycetes</taxon>
        <taxon>Streptosporangiales</taxon>
        <taxon>Nocardiopsidaceae</taxon>
        <taxon>Streptomonospora</taxon>
    </lineage>
</organism>
<dbReference type="EMBL" id="JACHLY010000001">
    <property type="protein sequence ID" value="MBB5996574.1"/>
    <property type="molecule type" value="Genomic_DNA"/>
</dbReference>
<evidence type="ECO:0000313" key="1">
    <source>
        <dbReference type="EMBL" id="MBB5996574.1"/>
    </source>
</evidence>
<dbReference type="RefSeq" id="WP_184632812.1">
    <property type="nucleotide sequence ID" value="NZ_BAABKT010000006.1"/>
</dbReference>
<accession>A0A841E281</accession>
<sequence length="46" mass="4812">MQPAPEPPVLPVSDDGTAELCSAVRRLLATRPDLAHPAPTTAGVHR</sequence>
<evidence type="ECO:0000313" key="2">
    <source>
        <dbReference type="Proteomes" id="UP000578077"/>
    </source>
</evidence>
<gene>
    <name evidence="1" type="ORF">HNR25_000325</name>
</gene>
<comment type="caution">
    <text evidence="1">The sequence shown here is derived from an EMBL/GenBank/DDBJ whole genome shotgun (WGS) entry which is preliminary data.</text>
</comment>
<reference evidence="1 2" key="1">
    <citation type="submission" date="2020-08" db="EMBL/GenBank/DDBJ databases">
        <title>Sequencing the genomes of 1000 actinobacteria strains.</title>
        <authorList>
            <person name="Klenk H.-P."/>
        </authorList>
    </citation>
    <scope>NUCLEOTIDE SEQUENCE [LARGE SCALE GENOMIC DNA]</scope>
    <source>
        <strain evidence="1 2">DSM 44593</strain>
    </source>
</reference>
<dbReference type="Proteomes" id="UP000578077">
    <property type="component" value="Unassembled WGS sequence"/>
</dbReference>
<keyword evidence="2" id="KW-1185">Reference proteome</keyword>
<proteinExistence type="predicted"/>